<dbReference type="RefSeq" id="WP_023496645.1">
    <property type="nucleotide sequence ID" value="NZ_AYLO01000182.1"/>
</dbReference>
<dbReference type="GO" id="GO:0009691">
    <property type="term" value="P:cytokinin biosynthetic process"/>
    <property type="evidence" value="ECO:0007669"/>
    <property type="project" value="UniProtKB-UniRule"/>
</dbReference>
<dbReference type="EMBL" id="AYLO01000182">
    <property type="protein sequence ID" value="ESS65916.1"/>
    <property type="molecule type" value="Genomic_DNA"/>
</dbReference>
<organism evidence="4 5">
    <name type="scientific">Methyloglobulus morosus KoM1</name>
    <dbReference type="NCBI Taxonomy" id="1116472"/>
    <lineage>
        <taxon>Bacteria</taxon>
        <taxon>Pseudomonadati</taxon>
        <taxon>Pseudomonadota</taxon>
        <taxon>Gammaproteobacteria</taxon>
        <taxon>Methylococcales</taxon>
        <taxon>Methylococcaceae</taxon>
        <taxon>Methyloglobulus</taxon>
    </lineage>
</organism>
<evidence type="ECO:0000313" key="5">
    <source>
        <dbReference type="Proteomes" id="UP000017842"/>
    </source>
</evidence>
<proteinExistence type="inferred from homology"/>
<evidence type="ECO:0000256" key="2">
    <source>
        <dbReference type="ARBA" id="ARBA00006763"/>
    </source>
</evidence>
<sequence>MITEKPITTTKPTINSLCIYCGSSPGRLEAYALAAVSLAEALVSRNIKLVYGGAGIGIMGRLADNVLKLGGEVIGIIPKALAHKEVAHQNLTELHITQSMHERKMLMAKLADGFIALPGGIGTLEELFEIWTWAQLGFHKKPCGLLNIDGYYDWLIRFLDHALEEQFVKKHHHALLMVEKTPEVLLERFAKYQPPETKHWLGKNET</sequence>
<evidence type="ECO:0000256" key="1">
    <source>
        <dbReference type="ARBA" id="ARBA00000274"/>
    </source>
</evidence>
<comment type="similarity">
    <text evidence="2 3">Belongs to the LOG family.</text>
</comment>
<dbReference type="NCBIfam" id="TIGR00730">
    <property type="entry name" value="Rossman fold protein, TIGR00730 family"/>
    <property type="match status" value="1"/>
</dbReference>
<evidence type="ECO:0000313" key="4">
    <source>
        <dbReference type="EMBL" id="ESS65916.1"/>
    </source>
</evidence>
<comment type="catalytic activity">
    <reaction evidence="1">
        <text>AMP + H2O = D-ribose 5-phosphate + adenine</text>
        <dbReference type="Rhea" id="RHEA:20129"/>
        <dbReference type="ChEBI" id="CHEBI:15377"/>
        <dbReference type="ChEBI" id="CHEBI:16708"/>
        <dbReference type="ChEBI" id="CHEBI:78346"/>
        <dbReference type="ChEBI" id="CHEBI:456215"/>
        <dbReference type="EC" id="3.2.2.4"/>
    </reaction>
</comment>
<dbReference type="PANTHER" id="PTHR31223">
    <property type="entry name" value="LOG FAMILY PROTEIN YJL055W"/>
    <property type="match status" value="1"/>
</dbReference>
<dbReference type="InterPro" id="IPR031100">
    <property type="entry name" value="LOG_fam"/>
</dbReference>
<keyword evidence="3" id="KW-0203">Cytokinin biosynthesis</keyword>
<protein>
    <recommendedName>
        <fullName evidence="3">Cytokinin riboside 5'-monophosphate phosphoribohydrolase</fullName>
        <ecNumber evidence="3">3.2.2.n1</ecNumber>
    </recommendedName>
</protein>
<dbReference type="eggNOG" id="COG1611">
    <property type="taxonomic scope" value="Bacteria"/>
</dbReference>
<dbReference type="GO" id="GO:0005829">
    <property type="term" value="C:cytosol"/>
    <property type="evidence" value="ECO:0007669"/>
    <property type="project" value="TreeGrafter"/>
</dbReference>
<dbReference type="GO" id="GO:0008714">
    <property type="term" value="F:AMP nucleosidase activity"/>
    <property type="evidence" value="ECO:0007669"/>
    <property type="project" value="UniProtKB-EC"/>
</dbReference>
<dbReference type="EC" id="3.2.2.n1" evidence="3"/>
<reference evidence="4 5" key="1">
    <citation type="journal article" date="2013" name="Genome Announc.">
        <title>Draft Genome Sequence of the Methanotrophic Gammaproteobacterium Methyloglobulus morosus DSM 22980 Strain KoM1.</title>
        <authorList>
            <person name="Poehlein A."/>
            <person name="Deutzmann J.S."/>
            <person name="Daniel R."/>
            <person name="Simeonova D.D."/>
        </authorList>
    </citation>
    <scope>NUCLEOTIDE SEQUENCE [LARGE SCALE GENOMIC DNA]</scope>
    <source>
        <strain evidence="4 5">KoM1</strain>
    </source>
</reference>
<keyword evidence="3" id="KW-0378">Hydrolase</keyword>
<dbReference type="PANTHER" id="PTHR31223:SF70">
    <property type="entry name" value="LOG FAMILY PROTEIN YJL055W"/>
    <property type="match status" value="1"/>
</dbReference>
<dbReference type="Gene3D" id="3.40.50.450">
    <property type="match status" value="1"/>
</dbReference>
<keyword evidence="5" id="KW-1185">Reference proteome</keyword>
<comment type="caution">
    <text evidence="4">The sequence shown here is derived from an EMBL/GenBank/DDBJ whole genome shotgun (WGS) entry which is preliminary data.</text>
</comment>
<dbReference type="SUPFAM" id="SSF102405">
    <property type="entry name" value="MCP/YpsA-like"/>
    <property type="match status" value="1"/>
</dbReference>
<dbReference type="PATRIC" id="fig|1116472.3.peg.4089"/>
<evidence type="ECO:0000256" key="3">
    <source>
        <dbReference type="RuleBase" id="RU363015"/>
    </source>
</evidence>
<dbReference type="Proteomes" id="UP000017842">
    <property type="component" value="Unassembled WGS sequence"/>
</dbReference>
<dbReference type="OrthoDB" id="9801098at2"/>
<gene>
    <name evidence="4" type="ORF">MGMO_224c00030</name>
</gene>
<accession>V5DEQ0</accession>
<dbReference type="InterPro" id="IPR005269">
    <property type="entry name" value="LOG"/>
</dbReference>
<name>V5DEQ0_9GAMM</name>
<dbReference type="STRING" id="1116472.MGMO_224c00030"/>
<dbReference type="AlphaFoldDB" id="V5DEQ0"/>
<dbReference type="Pfam" id="PF03641">
    <property type="entry name" value="Lysine_decarbox"/>
    <property type="match status" value="1"/>
</dbReference>